<dbReference type="Proteomes" id="UP000821853">
    <property type="component" value="Chromosome 5"/>
</dbReference>
<organism evidence="1 2">
    <name type="scientific">Haemaphysalis longicornis</name>
    <name type="common">Bush tick</name>
    <dbReference type="NCBI Taxonomy" id="44386"/>
    <lineage>
        <taxon>Eukaryota</taxon>
        <taxon>Metazoa</taxon>
        <taxon>Ecdysozoa</taxon>
        <taxon>Arthropoda</taxon>
        <taxon>Chelicerata</taxon>
        <taxon>Arachnida</taxon>
        <taxon>Acari</taxon>
        <taxon>Parasitiformes</taxon>
        <taxon>Ixodida</taxon>
        <taxon>Ixodoidea</taxon>
        <taxon>Ixodidae</taxon>
        <taxon>Haemaphysalinae</taxon>
        <taxon>Haemaphysalis</taxon>
    </lineage>
</organism>
<keyword evidence="2" id="KW-1185">Reference proteome</keyword>
<gene>
    <name evidence="1" type="ORF">HPB48_003208</name>
</gene>
<evidence type="ECO:0000313" key="2">
    <source>
        <dbReference type="Proteomes" id="UP000821853"/>
    </source>
</evidence>
<dbReference type="OrthoDB" id="120976at2759"/>
<accession>A0A9J6GMQ3</accession>
<dbReference type="EMBL" id="JABSTR010000007">
    <property type="protein sequence ID" value="KAH9376153.1"/>
    <property type="molecule type" value="Genomic_DNA"/>
</dbReference>
<evidence type="ECO:0000313" key="1">
    <source>
        <dbReference type="EMBL" id="KAH9376153.1"/>
    </source>
</evidence>
<reference evidence="1 2" key="1">
    <citation type="journal article" date="2020" name="Cell">
        <title>Large-Scale Comparative Analyses of Tick Genomes Elucidate Their Genetic Diversity and Vector Capacities.</title>
        <authorList>
            <consortium name="Tick Genome and Microbiome Consortium (TIGMIC)"/>
            <person name="Jia N."/>
            <person name="Wang J."/>
            <person name="Shi W."/>
            <person name="Du L."/>
            <person name="Sun Y."/>
            <person name="Zhan W."/>
            <person name="Jiang J.F."/>
            <person name="Wang Q."/>
            <person name="Zhang B."/>
            <person name="Ji P."/>
            <person name="Bell-Sakyi L."/>
            <person name="Cui X.M."/>
            <person name="Yuan T.T."/>
            <person name="Jiang B.G."/>
            <person name="Yang W.F."/>
            <person name="Lam T.T."/>
            <person name="Chang Q.C."/>
            <person name="Ding S.J."/>
            <person name="Wang X.J."/>
            <person name="Zhu J.G."/>
            <person name="Ruan X.D."/>
            <person name="Zhao L."/>
            <person name="Wei J.T."/>
            <person name="Ye R.Z."/>
            <person name="Que T.C."/>
            <person name="Du C.H."/>
            <person name="Zhou Y.H."/>
            <person name="Cheng J.X."/>
            <person name="Dai P.F."/>
            <person name="Guo W.B."/>
            <person name="Han X.H."/>
            <person name="Huang E.J."/>
            <person name="Li L.F."/>
            <person name="Wei W."/>
            <person name="Gao Y.C."/>
            <person name="Liu J.Z."/>
            <person name="Shao H.Z."/>
            <person name="Wang X."/>
            <person name="Wang C.C."/>
            <person name="Yang T.C."/>
            <person name="Huo Q.B."/>
            <person name="Li W."/>
            <person name="Chen H.Y."/>
            <person name="Chen S.E."/>
            <person name="Zhou L.G."/>
            <person name="Ni X.B."/>
            <person name="Tian J.H."/>
            <person name="Sheng Y."/>
            <person name="Liu T."/>
            <person name="Pan Y.S."/>
            <person name="Xia L.Y."/>
            <person name="Li J."/>
            <person name="Zhao F."/>
            <person name="Cao W.C."/>
        </authorList>
    </citation>
    <scope>NUCLEOTIDE SEQUENCE [LARGE SCALE GENOMIC DNA]</scope>
    <source>
        <strain evidence="1">HaeL-2018</strain>
    </source>
</reference>
<name>A0A9J6GMQ3_HAELO</name>
<sequence length="171" mass="19621">MLSIFEKLCHKFFYATGVLFNNQAIAVFSARQLTKAQVRRHALKRDIDPANGSMQALQKPAFQEYRGSFSGTVIRSPQVCTTTDGRPCHMVTQIPVCNKLLYNVRLELQEFAPGQLGIEVLDYIFPYHVIVYDVDQAFRLLSCLFSNHSCIASLRIKYWNYPPKYEEMVSS</sequence>
<dbReference type="VEuPathDB" id="VectorBase:HLOH_052505"/>
<comment type="caution">
    <text evidence="1">The sequence shown here is derived from an EMBL/GenBank/DDBJ whole genome shotgun (WGS) entry which is preliminary data.</text>
</comment>
<proteinExistence type="predicted"/>
<dbReference type="AlphaFoldDB" id="A0A9J6GMQ3"/>
<protein>
    <submittedName>
        <fullName evidence="1">Uncharacterized protein</fullName>
    </submittedName>
</protein>